<reference evidence="1" key="1">
    <citation type="submission" date="2021-05" db="EMBL/GenBank/DDBJ databases">
        <authorList>
            <person name="Scholz U."/>
            <person name="Mascher M."/>
            <person name="Fiebig A."/>
        </authorList>
    </citation>
    <scope>NUCLEOTIDE SEQUENCE [LARGE SCALE GENOMIC DNA]</scope>
</reference>
<accession>A0ACD5VX21</accession>
<keyword evidence="2" id="KW-1185">Reference proteome</keyword>
<dbReference type="Proteomes" id="UP001732700">
    <property type="component" value="Chromosome 3D"/>
</dbReference>
<evidence type="ECO:0000313" key="1">
    <source>
        <dbReference type="EnsemblPlants" id="AVESA.00010b.r2.3DG0526100.1.CDS.1"/>
    </source>
</evidence>
<evidence type="ECO:0000313" key="2">
    <source>
        <dbReference type="Proteomes" id="UP001732700"/>
    </source>
</evidence>
<sequence length="549" mass="57774">MDRPLPPWLAVAVQQPVQPWLCPRDRSYKFSSQPFLPPQLARTRSTSDTQTEAWRLICPAYMDRYRVAPSRPVFLSGATHRLQPAVGRRSGAAVDTELDIFTAERYFNATDAVKYSAAAVHAADAPPNQTTAASSEASWNSRSGLLASNHSSSAATATATARHRDTIGYDGGIDLGLGIVVQVTRDVDRPHRGGAGKKPGQRWGLFSRDCPCAGRKDVASEPPTPTTPRVQHALEDRAVFKANGLPPPSPNDEPGVMKIMSTTGSRAFPLRDSSDSIVVPAGPSQGGGGASSFPAFPPDVGRRVVSSGSGFTFPVIGPAVVVDEPPRESLEVFRPIDEDSVVLVDPPPALGAAGFLRGAPAVVVADDDDARSDASSDLFDLESFAASSSYPTTYRGRRSRRNSGDDDHLAAAEPALSECMYAPSEASVVWSVATAEGVAYDAGSVANFSSAASACCVDDFRFVPPESAAAGHDGFTAAMSRSAGRKKSSGGGGFLSSCRCEKAVSVGPTPVRVARPPAVPAKTASRAMGLESGAVARYHDRRVHMPVRT</sequence>
<protein>
    <submittedName>
        <fullName evidence="1">Uncharacterized protein</fullName>
    </submittedName>
</protein>
<proteinExistence type="predicted"/>
<name>A0ACD5VX21_AVESA</name>
<dbReference type="EnsemblPlants" id="AVESA.00010b.r2.3DG0526100.1">
    <property type="protein sequence ID" value="AVESA.00010b.r2.3DG0526100.1.CDS.1"/>
    <property type="gene ID" value="AVESA.00010b.r2.3DG0526100"/>
</dbReference>
<organism evidence="1 2">
    <name type="scientific">Avena sativa</name>
    <name type="common">Oat</name>
    <dbReference type="NCBI Taxonomy" id="4498"/>
    <lineage>
        <taxon>Eukaryota</taxon>
        <taxon>Viridiplantae</taxon>
        <taxon>Streptophyta</taxon>
        <taxon>Embryophyta</taxon>
        <taxon>Tracheophyta</taxon>
        <taxon>Spermatophyta</taxon>
        <taxon>Magnoliopsida</taxon>
        <taxon>Liliopsida</taxon>
        <taxon>Poales</taxon>
        <taxon>Poaceae</taxon>
        <taxon>BOP clade</taxon>
        <taxon>Pooideae</taxon>
        <taxon>Poodae</taxon>
        <taxon>Poeae</taxon>
        <taxon>Poeae Chloroplast Group 1 (Aveneae type)</taxon>
        <taxon>Aveninae</taxon>
        <taxon>Avena</taxon>
    </lineage>
</organism>
<reference evidence="1" key="2">
    <citation type="submission" date="2025-09" db="UniProtKB">
        <authorList>
            <consortium name="EnsemblPlants"/>
        </authorList>
    </citation>
    <scope>IDENTIFICATION</scope>
</reference>